<accession>M0AB78</accession>
<dbReference type="AlphaFoldDB" id="M0AB78"/>
<evidence type="ECO:0000313" key="4">
    <source>
        <dbReference type="Proteomes" id="UP000011519"/>
    </source>
</evidence>
<dbReference type="InterPro" id="IPR011089">
    <property type="entry name" value="GmrSD_C"/>
</dbReference>
<dbReference type="InterPro" id="IPR004919">
    <property type="entry name" value="GmrSD_N"/>
</dbReference>
<dbReference type="Pfam" id="PF03235">
    <property type="entry name" value="GmrSD_N"/>
    <property type="match status" value="1"/>
</dbReference>
<dbReference type="PATRIC" id="fig|1227493.4.peg.408"/>
<evidence type="ECO:0000313" key="3">
    <source>
        <dbReference type="EMBL" id="ELY95122.1"/>
    </source>
</evidence>
<feature type="domain" description="GmrSD restriction endonucleases N-terminal" evidence="1">
    <location>
        <begin position="13"/>
        <end position="217"/>
    </location>
</feature>
<evidence type="ECO:0008006" key="5">
    <source>
        <dbReference type="Google" id="ProtNLM"/>
    </source>
</evidence>
<proteinExistence type="predicted"/>
<dbReference type="PANTHER" id="PTHR35149">
    <property type="entry name" value="SLL5132 PROTEIN"/>
    <property type="match status" value="1"/>
</dbReference>
<dbReference type="OrthoDB" id="318965at2157"/>
<dbReference type="RefSeq" id="WP_006651683.1">
    <property type="nucleotide sequence ID" value="NZ_AOIM01000009.1"/>
</dbReference>
<dbReference type="EMBL" id="AOIM01000009">
    <property type="protein sequence ID" value="ELY95122.1"/>
    <property type="molecule type" value="Genomic_DNA"/>
</dbReference>
<dbReference type="Pfam" id="PF07510">
    <property type="entry name" value="GmrSD_C"/>
    <property type="match status" value="1"/>
</dbReference>
<dbReference type="Proteomes" id="UP000011519">
    <property type="component" value="Unassembled WGS sequence"/>
</dbReference>
<protein>
    <recommendedName>
        <fullName evidence="5">DUF262 domain-containing protein</fullName>
    </recommendedName>
</protein>
<gene>
    <name evidence="3" type="ORF">C483_02121</name>
</gene>
<keyword evidence="4" id="KW-1185">Reference proteome</keyword>
<evidence type="ECO:0000259" key="1">
    <source>
        <dbReference type="Pfam" id="PF03235"/>
    </source>
</evidence>
<sequence>METRTVDVDALLKDGLFDIPSYQRSYSWKQSQLKELFEDLLYLPDESTHFFGNIILDEQQKRFRTDRGRRFTVFDVVDGQQRLTSALIFLHAAAEYDEFVAETLEEDNLITPVKERPRLLPQDQDEEYFRDCLFGVSEIDPQTPSQTRLNNAYDYFKRRFEKLDDESVVRDLAERLRYDLRINVVEIDNESEAASIFESLNDRGKPLSTLDKTKSFLMYMDERSSETGALEGIIKQRFGSIYRELFVLTTGHERVTDFDEDSIQRFHWGMYNGYNSDEYFQSFETLKSRLRNSYRSGEYDEIQTEIDSYVRDLREAAAAFAAIFSPSDRPESIETSLRRLLELGRLANVLPVLMAAYLRYGDDEAEKFAKIVEACETLVFRMYAIDSRRSNTGRGKIVRLAHDIHTDASIDHEGICAELDRITAYYTSDERFARNLHDPEFYQSHSSRDIKFLLYHYNRQLEADVDEELAENLSQILSTDFQVEHILARKVDPEHIPEDLSDEFPEYVHRLGNLTIASRYWNSSYGNLPFKKKQHAEGDREKDYASSALRVQRELVDYDQFGKTEIETRQEQLIDFALHEWAIEPTEPEDPEPNGSEEFGGYVPSNFFDRLTTKQETLLRILWEENDWVETTGLLQIMEQEYDIETHGSSTISGLLAGMTRKYPSGYRRSIMSATWTGDQYQFKLDLDSEQKERFAESFGEPHATV</sequence>
<evidence type="ECO:0000259" key="2">
    <source>
        <dbReference type="Pfam" id="PF07510"/>
    </source>
</evidence>
<name>M0AB78_9EURY</name>
<feature type="domain" description="GmrSD restriction endonucleases C-terminal" evidence="2">
    <location>
        <begin position="426"/>
        <end position="575"/>
    </location>
</feature>
<reference evidence="3 4" key="1">
    <citation type="journal article" date="2014" name="PLoS Genet.">
        <title>Phylogenetically driven sequencing of extremely halophilic archaea reveals strategies for static and dynamic osmo-response.</title>
        <authorList>
            <person name="Becker E.A."/>
            <person name="Seitzer P.M."/>
            <person name="Tritt A."/>
            <person name="Larsen D."/>
            <person name="Krusor M."/>
            <person name="Yao A.I."/>
            <person name="Wu D."/>
            <person name="Madern D."/>
            <person name="Eisen J.A."/>
            <person name="Darling A.E."/>
            <person name="Facciotti M.T."/>
        </authorList>
    </citation>
    <scope>NUCLEOTIDE SEQUENCE [LARGE SCALE GENOMIC DNA]</scope>
    <source>
        <strain evidence="3 4">JCM 10989</strain>
    </source>
</reference>
<dbReference type="PANTHER" id="PTHR35149:SF1">
    <property type="entry name" value="DUF5655 DOMAIN-CONTAINING PROTEIN"/>
    <property type="match status" value="1"/>
</dbReference>
<comment type="caution">
    <text evidence="3">The sequence shown here is derived from an EMBL/GenBank/DDBJ whole genome shotgun (WGS) entry which is preliminary data.</text>
</comment>
<organism evidence="3 4">
    <name type="scientific">Natrialba hulunbeirensis JCM 10989</name>
    <dbReference type="NCBI Taxonomy" id="1227493"/>
    <lineage>
        <taxon>Archaea</taxon>
        <taxon>Methanobacteriati</taxon>
        <taxon>Methanobacteriota</taxon>
        <taxon>Stenosarchaea group</taxon>
        <taxon>Halobacteria</taxon>
        <taxon>Halobacteriales</taxon>
        <taxon>Natrialbaceae</taxon>
        <taxon>Natrialba</taxon>
    </lineage>
</organism>